<reference evidence="1 2" key="1">
    <citation type="journal article" date="2022" name="Nat. Plants">
        <title>Genomes of leafy and leafless Platanthera orchids illuminate the evolution of mycoheterotrophy.</title>
        <authorList>
            <person name="Li M.H."/>
            <person name="Liu K.W."/>
            <person name="Li Z."/>
            <person name="Lu H.C."/>
            <person name="Ye Q.L."/>
            <person name="Zhang D."/>
            <person name="Wang J.Y."/>
            <person name="Li Y.F."/>
            <person name="Zhong Z.M."/>
            <person name="Liu X."/>
            <person name="Yu X."/>
            <person name="Liu D.K."/>
            <person name="Tu X.D."/>
            <person name="Liu B."/>
            <person name="Hao Y."/>
            <person name="Liao X.Y."/>
            <person name="Jiang Y.T."/>
            <person name="Sun W.H."/>
            <person name="Chen J."/>
            <person name="Chen Y.Q."/>
            <person name="Ai Y."/>
            <person name="Zhai J.W."/>
            <person name="Wu S.S."/>
            <person name="Zhou Z."/>
            <person name="Hsiao Y.Y."/>
            <person name="Wu W.L."/>
            <person name="Chen Y.Y."/>
            <person name="Lin Y.F."/>
            <person name="Hsu J.L."/>
            <person name="Li C.Y."/>
            <person name="Wang Z.W."/>
            <person name="Zhao X."/>
            <person name="Zhong W.Y."/>
            <person name="Ma X.K."/>
            <person name="Ma L."/>
            <person name="Huang J."/>
            <person name="Chen G.Z."/>
            <person name="Huang M.Z."/>
            <person name="Huang L."/>
            <person name="Peng D.H."/>
            <person name="Luo Y.B."/>
            <person name="Zou S.Q."/>
            <person name="Chen S.P."/>
            <person name="Lan S."/>
            <person name="Tsai W.C."/>
            <person name="Van de Peer Y."/>
            <person name="Liu Z.J."/>
        </authorList>
    </citation>
    <scope>NUCLEOTIDE SEQUENCE [LARGE SCALE GENOMIC DNA]</scope>
    <source>
        <strain evidence="1">Lor287</strain>
    </source>
</reference>
<keyword evidence="2" id="KW-1185">Reference proteome</keyword>
<gene>
    <name evidence="1" type="ORF">KSP39_PZI019482</name>
</gene>
<comment type="caution">
    <text evidence="1">The sequence shown here is derived from an EMBL/GenBank/DDBJ whole genome shotgun (WGS) entry which is preliminary data.</text>
</comment>
<sequence length="309" mass="34029">MGSLAATSTPPLSFSRPHVASSAGLFDRSRGARGFSPARLRTVGAVAYMERNPNSMSAFASKVIGSLPVVGLLARIFNEEGGVGDDLIDFAEFRRRVGKKCSITDSRAFIEFKDRRGVTGDPFYVLLCCWLAAIGAGLLKSEEIFEGVARLRISKDIEFEELTFLSTMKAAREDRQTRITIGRGRLQNGLYLLDVSPTALSSKRAKLKASSPKIPIEVRVEKAFEAIYVCCFGKDPIEEEDKRLLCIMLNAVFPSVERSAIGRIVESVAAGIAEGKRANFSEMKPLPEEAVQRQMKDLELLRQRTELSS</sequence>
<dbReference type="GO" id="GO:0048564">
    <property type="term" value="P:photosystem I assembly"/>
    <property type="evidence" value="ECO:0007669"/>
    <property type="project" value="InterPro"/>
</dbReference>
<dbReference type="EMBL" id="JBBWWQ010000017">
    <property type="protein sequence ID" value="KAK8924085.1"/>
    <property type="molecule type" value="Genomic_DNA"/>
</dbReference>
<dbReference type="InterPro" id="IPR037736">
    <property type="entry name" value="PSA3"/>
</dbReference>
<name>A0AAP0FYA4_9ASPA</name>
<proteinExistence type="predicted"/>
<protein>
    <recommendedName>
        <fullName evidence="3">Photosystem I assembly factor PSA3, chloroplastic</fullName>
    </recommendedName>
</protein>
<dbReference type="AlphaFoldDB" id="A0AAP0FYA4"/>
<dbReference type="PANTHER" id="PTHR36770">
    <property type="entry name" value="PHOTOSYSTEM I ASSEMBLY FACTOR PSA3, CHLOROPLASTIC"/>
    <property type="match status" value="1"/>
</dbReference>
<evidence type="ECO:0000313" key="1">
    <source>
        <dbReference type="EMBL" id="KAK8924085.1"/>
    </source>
</evidence>
<dbReference type="PANTHER" id="PTHR36770:SF1">
    <property type="entry name" value="PHOTOSYSTEM I ASSEMBLY FACTOR PSA3, CHLOROPLASTIC"/>
    <property type="match status" value="1"/>
</dbReference>
<dbReference type="Proteomes" id="UP001418222">
    <property type="component" value="Unassembled WGS sequence"/>
</dbReference>
<evidence type="ECO:0000313" key="2">
    <source>
        <dbReference type="Proteomes" id="UP001418222"/>
    </source>
</evidence>
<accession>A0AAP0FYA4</accession>
<evidence type="ECO:0008006" key="3">
    <source>
        <dbReference type="Google" id="ProtNLM"/>
    </source>
</evidence>
<organism evidence="1 2">
    <name type="scientific">Platanthera zijinensis</name>
    <dbReference type="NCBI Taxonomy" id="2320716"/>
    <lineage>
        <taxon>Eukaryota</taxon>
        <taxon>Viridiplantae</taxon>
        <taxon>Streptophyta</taxon>
        <taxon>Embryophyta</taxon>
        <taxon>Tracheophyta</taxon>
        <taxon>Spermatophyta</taxon>
        <taxon>Magnoliopsida</taxon>
        <taxon>Liliopsida</taxon>
        <taxon>Asparagales</taxon>
        <taxon>Orchidaceae</taxon>
        <taxon>Orchidoideae</taxon>
        <taxon>Orchideae</taxon>
        <taxon>Orchidinae</taxon>
        <taxon>Platanthera</taxon>
    </lineage>
</organism>